<dbReference type="SUPFAM" id="SSF55874">
    <property type="entry name" value="ATPase domain of HSP90 chaperone/DNA topoisomerase II/histidine kinase"/>
    <property type="match status" value="1"/>
</dbReference>
<dbReference type="EC" id="2.7.13.3" evidence="2"/>
<sequence length="450" mass="47882">MSLIHDVLLWTPYVPLTAVGGAALHYRARRKAADKRAADAERRAAEADRLIAARDEEARQLADSRLPALAYALQHGTPPSFGGLLHPELNSTVTAAAYESVLKQVGALMDGASRKAEEATRSTVRACVKSVQALLYEQQSAISNLLDAEDDERVLALVQPVDHAGNQLLRRLQVLGVIAGTWPGRQRDNVPLNDAIRGAMSRIRDYQRVRPPRASGLYLADRNVEPVVLVLAELLDNAARHSAPSTPVDVRLVEGAQGVSIEIHDAGAGMSAEAELEAKRRLSGDGSFRLTELRNPPSFGLLGAGVLARRYGFRVYLDDASHYGGVRAVVFLPQALLADAPPPAETAPAPVQQTAPAAPVRQADPSTVAAAGPYEITHDGLAKRNSGRPASQDTIRPRRPLAGAEPPPTGSGRGLAAFVRATSGIHADAPQTADDPQMSNPSPTSEESPR</sequence>
<dbReference type="Pfam" id="PF02518">
    <property type="entry name" value="HATPase_c"/>
    <property type="match status" value="1"/>
</dbReference>
<evidence type="ECO:0000256" key="6">
    <source>
        <dbReference type="SAM" id="Coils"/>
    </source>
</evidence>
<evidence type="ECO:0000256" key="1">
    <source>
        <dbReference type="ARBA" id="ARBA00000085"/>
    </source>
</evidence>
<name>A0A124HVA3_9ACTN</name>
<reference evidence="9 10" key="1">
    <citation type="submission" date="2015-10" db="EMBL/GenBank/DDBJ databases">
        <title>Draft genome sequence of Streptomyces canus DSM 40017, type strain for the species Streptomyces canus.</title>
        <authorList>
            <person name="Ruckert C."/>
            <person name="Winkler A."/>
            <person name="Kalinowski J."/>
            <person name="Kampfer P."/>
            <person name="Glaeser S."/>
        </authorList>
    </citation>
    <scope>NUCLEOTIDE SEQUENCE [LARGE SCALE GENOMIC DNA]</scope>
    <source>
        <strain evidence="9 10">DSM 40017</strain>
    </source>
</reference>
<keyword evidence="6" id="KW-0175">Coiled coil</keyword>
<keyword evidence="4" id="KW-0808">Transferase</keyword>
<evidence type="ECO:0000256" key="2">
    <source>
        <dbReference type="ARBA" id="ARBA00012438"/>
    </source>
</evidence>
<dbReference type="PANTHER" id="PTHR45436">
    <property type="entry name" value="SENSOR HISTIDINE KINASE YKOH"/>
    <property type="match status" value="1"/>
</dbReference>
<feature type="compositionally biased region" description="Polar residues" evidence="7">
    <location>
        <begin position="437"/>
        <end position="450"/>
    </location>
</feature>
<evidence type="ECO:0000256" key="5">
    <source>
        <dbReference type="ARBA" id="ARBA00022777"/>
    </source>
</evidence>
<feature type="domain" description="Histidine kinase/HSP90-like ATPase" evidence="8">
    <location>
        <begin position="226"/>
        <end position="333"/>
    </location>
</feature>
<dbReference type="Gene3D" id="3.30.565.10">
    <property type="entry name" value="Histidine kinase-like ATPase, C-terminal domain"/>
    <property type="match status" value="1"/>
</dbReference>
<keyword evidence="3" id="KW-0597">Phosphoprotein</keyword>
<dbReference type="InterPro" id="IPR050428">
    <property type="entry name" value="TCS_sensor_his_kinase"/>
</dbReference>
<evidence type="ECO:0000256" key="7">
    <source>
        <dbReference type="SAM" id="MobiDB-lite"/>
    </source>
</evidence>
<comment type="catalytic activity">
    <reaction evidence="1">
        <text>ATP + protein L-histidine = ADP + protein N-phospho-L-histidine.</text>
        <dbReference type="EC" id="2.7.13.3"/>
    </reaction>
</comment>
<dbReference type="STRING" id="58343.AQJ46_45555"/>
<dbReference type="InterPro" id="IPR003594">
    <property type="entry name" value="HATPase_dom"/>
</dbReference>
<dbReference type="EMBL" id="LMWU01000067">
    <property type="protein sequence ID" value="KUN57794.1"/>
    <property type="molecule type" value="Genomic_DNA"/>
</dbReference>
<evidence type="ECO:0000259" key="8">
    <source>
        <dbReference type="Pfam" id="PF02518"/>
    </source>
</evidence>
<proteinExistence type="predicted"/>
<evidence type="ECO:0000313" key="9">
    <source>
        <dbReference type="EMBL" id="KUN57794.1"/>
    </source>
</evidence>
<feature type="coiled-coil region" evidence="6">
    <location>
        <begin position="30"/>
        <end position="57"/>
    </location>
</feature>
<dbReference type="GO" id="GO:0004673">
    <property type="term" value="F:protein histidine kinase activity"/>
    <property type="evidence" value="ECO:0007669"/>
    <property type="project" value="UniProtKB-EC"/>
</dbReference>
<dbReference type="CDD" id="cd16936">
    <property type="entry name" value="HATPase_RsbW-like"/>
    <property type="match status" value="1"/>
</dbReference>
<keyword evidence="5" id="KW-0418">Kinase</keyword>
<dbReference type="InterPro" id="IPR036890">
    <property type="entry name" value="HATPase_C_sf"/>
</dbReference>
<organism evidence="9 10">
    <name type="scientific">Streptomyces canus</name>
    <dbReference type="NCBI Taxonomy" id="58343"/>
    <lineage>
        <taxon>Bacteria</taxon>
        <taxon>Bacillati</taxon>
        <taxon>Actinomycetota</taxon>
        <taxon>Actinomycetes</taxon>
        <taxon>Kitasatosporales</taxon>
        <taxon>Streptomycetaceae</taxon>
        <taxon>Streptomyces</taxon>
        <taxon>Streptomyces aurantiacus group</taxon>
    </lineage>
</organism>
<dbReference type="GO" id="GO:0000160">
    <property type="term" value="P:phosphorelay signal transduction system"/>
    <property type="evidence" value="ECO:0007669"/>
    <property type="project" value="TreeGrafter"/>
</dbReference>
<comment type="caution">
    <text evidence="9">The sequence shown here is derived from an EMBL/GenBank/DDBJ whole genome shotgun (WGS) entry which is preliminary data.</text>
</comment>
<protein>
    <recommendedName>
        <fullName evidence="2">histidine kinase</fullName>
        <ecNumber evidence="2">2.7.13.3</ecNumber>
    </recommendedName>
</protein>
<evidence type="ECO:0000256" key="4">
    <source>
        <dbReference type="ARBA" id="ARBA00022679"/>
    </source>
</evidence>
<accession>A0A124HVA3</accession>
<dbReference type="AlphaFoldDB" id="A0A124HVA3"/>
<dbReference type="RefSeq" id="WP_059211252.1">
    <property type="nucleotide sequence ID" value="NZ_KQ948679.1"/>
</dbReference>
<feature type="region of interest" description="Disordered" evidence="7">
    <location>
        <begin position="343"/>
        <end position="450"/>
    </location>
</feature>
<dbReference type="Proteomes" id="UP000053669">
    <property type="component" value="Unassembled WGS sequence"/>
</dbReference>
<gene>
    <name evidence="9" type="ORF">AQJ46_45555</name>
</gene>
<dbReference type="PANTHER" id="PTHR45436:SF5">
    <property type="entry name" value="SENSOR HISTIDINE KINASE TRCS"/>
    <property type="match status" value="1"/>
</dbReference>
<dbReference type="GO" id="GO:0005886">
    <property type="term" value="C:plasma membrane"/>
    <property type="evidence" value="ECO:0007669"/>
    <property type="project" value="TreeGrafter"/>
</dbReference>
<evidence type="ECO:0000313" key="10">
    <source>
        <dbReference type="Proteomes" id="UP000053669"/>
    </source>
</evidence>
<feature type="compositionally biased region" description="Low complexity" evidence="7">
    <location>
        <begin position="346"/>
        <end position="363"/>
    </location>
</feature>
<evidence type="ECO:0000256" key="3">
    <source>
        <dbReference type="ARBA" id="ARBA00022553"/>
    </source>
</evidence>